<feature type="transmembrane region" description="Helical" evidence="7">
    <location>
        <begin position="410"/>
        <end position="436"/>
    </location>
</feature>
<organism evidence="9 10">
    <name type="scientific">Henningerozyma blattae (strain ATCC 34711 / CBS 6284 / DSM 70876 / NBRC 10599 / NRRL Y-10934 / UCD 77-7)</name>
    <name type="common">Yeast</name>
    <name type="synonym">Tetrapisispora blattae</name>
    <dbReference type="NCBI Taxonomy" id="1071380"/>
    <lineage>
        <taxon>Eukaryota</taxon>
        <taxon>Fungi</taxon>
        <taxon>Dikarya</taxon>
        <taxon>Ascomycota</taxon>
        <taxon>Saccharomycotina</taxon>
        <taxon>Saccharomycetes</taxon>
        <taxon>Saccharomycetales</taxon>
        <taxon>Saccharomycetaceae</taxon>
        <taxon>Henningerozyma</taxon>
    </lineage>
</organism>
<keyword evidence="10" id="KW-1185">Reference proteome</keyword>
<dbReference type="PROSITE" id="PS00216">
    <property type="entry name" value="SUGAR_TRANSPORT_1"/>
    <property type="match status" value="1"/>
</dbReference>
<evidence type="ECO:0000259" key="8">
    <source>
        <dbReference type="PROSITE" id="PS50850"/>
    </source>
</evidence>
<dbReference type="GO" id="GO:0042908">
    <property type="term" value="P:xenobiotic transport"/>
    <property type="evidence" value="ECO:0007669"/>
    <property type="project" value="UniProtKB-ARBA"/>
</dbReference>
<dbReference type="GO" id="GO:0022857">
    <property type="term" value="F:transmembrane transporter activity"/>
    <property type="evidence" value="ECO:0007669"/>
    <property type="project" value="InterPro"/>
</dbReference>
<name>I2H7L2_HENB6</name>
<evidence type="ECO:0000256" key="2">
    <source>
        <dbReference type="ARBA" id="ARBA00022448"/>
    </source>
</evidence>
<evidence type="ECO:0000256" key="5">
    <source>
        <dbReference type="ARBA" id="ARBA00023136"/>
    </source>
</evidence>
<evidence type="ECO:0000256" key="4">
    <source>
        <dbReference type="ARBA" id="ARBA00022989"/>
    </source>
</evidence>
<feature type="transmembrane region" description="Helical" evidence="7">
    <location>
        <begin position="273"/>
        <end position="299"/>
    </location>
</feature>
<evidence type="ECO:0000256" key="3">
    <source>
        <dbReference type="ARBA" id="ARBA00022692"/>
    </source>
</evidence>
<gene>
    <name evidence="9" type="primary">TBLA0H00750</name>
    <name evidence="9" type="ORF">TBLA_0H00750</name>
</gene>
<dbReference type="OMA" id="DAMGRGW"/>
<feature type="transmembrane region" description="Helical" evidence="7">
    <location>
        <begin position="97"/>
        <end position="115"/>
    </location>
</feature>
<dbReference type="GO" id="GO:0005886">
    <property type="term" value="C:plasma membrane"/>
    <property type="evidence" value="ECO:0007669"/>
    <property type="project" value="TreeGrafter"/>
</dbReference>
<accession>I2H7L2</accession>
<dbReference type="GeneID" id="14497521"/>
<dbReference type="PANTHER" id="PTHR23502:SF51">
    <property type="entry name" value="QUINIDINE RESISTANCE PROTEIN 1-RELATED"/>
    <property type="match status" value="1"/>
</dbReference>
<feature type="transmembrane region" description="Helical" evidence="7">
    <location>
        <begin position="153"/>
        <end position="169"/>
    </location>
</feature>
<dbReference type="GO" id="GO:0140115">
    <property type="term" value="P:export across plasma membrane"/>
    <property type="evidence" value="ECO:0007669"/>
    <property type="project" value="UniProtKB-ARBA"/>
</dbReference>
<dbReference type="InParanoid" id="I2H7L2"/>
<dbReference type="SUPFAM" id="SSF103473">
    <property type="entry name" value="MFS general substrate transporter"/>
    <property type="match status" value="1"/>
</dbReference>
<keyword evidence="4 7" id="KW-1133">Transmembrane helix</keyword>
<dbReference type="OrthoDB" id="440553at2759"/>
<comment type="subcellular location">
    <subcellularLocation>
        <location evidence="1">Membrane</location>
        <topology evidence="1">Multi-pass membrane protein</topology>
    </subcellularLocation>
</comment>
<dbReference type="EMBL" id="HE806323">
    <property type="protein sequence ID" value="CCH62364.1"/>
    <property type="molecule type" value="Genomic_DNA"/>
</dbReference>
<feature type="transmembrane region" description="Helical" evidence="7">
    <location>
        <begin position="43"/>
        <end position="61"/>
    </location>
</feature>
<dbReference type="Gene3D" id="1.20.1250.20">
    <property type="entry name" value="MFS general substrate transporter like domains"/>
    <property type="match status" value="1"/>
</dbReference>
<evidence type="ECO:0000256" key="1">
    <source>
        <dbReference type="ARBA" id="ARBA00004141"/>
    </source>
</evidence>
<evidence type="ECO:0000256" key="6">
    <source>
        <dbReference type="ARBA" id="ARBA00038347"/>
    </source>
</evidence>
<feature type="transmembrane region" description="Helical" evidence="7">
    <location>
        <begin position="351"/>
        <end position="370"/>
    </location>
</feature>
<evidence type="ECO:0000256" key="7">
    <source>
        <dbReference type="SAM" id="Phobius"/>
    </source>
</evidence>
<dbReference type="InterPro" id="IPR020846">
    <property type="entry name" value="MFS_dom"/>
</dbReference>
<keyword evidence="2" id="KW-0813">Transport</keyword>
<dbReference type="InterPro" id="IPR005829">
    <property type="entry name" value="Sugar_transporter_CS"/>
</dbReference>
<dbReference type="Pfam" id="PF07690">
    <property type="entry name" value="MFS_1"/>
    <property type="match status" value="1"/>
</dbReference>
<feature type="transmembrane region" description="Helical" evidence="7">
    <location>
        <begin position="376"/>
        <end position="398"/>
    </location>
</feature>
<evidence type="ECO:0000313" key="10">
    <source>
        <dbReference type="Proteomes" id="UP000002866"/>
    </source>
</evidence>
<protein>
    <recommendedName>
        <fullName evidence="8">Major facilitator superfamily (MFS) profile domain-containing protein</fullName>
    </recommendedName>
</protein>
<comment type="similarity">
    <text evidence="6">Belongs to the major facilitator superfamily. CAR1 family.</text>
</comment>
<feature type="transmembrane region" description="Helical" evidence="7">
    <location>
        <begin position="127"/>
        <end position="147"/>
    </location>
</feature>
<dbReference type="Proteomes" id="UP000002866">
    <property type="component" value="Chromosome 8"/>
</dbReference>
<dbReference type="InterPro" id="IPR011701">
    <property type="entry name" value="MFS"/>
</dbReference>
<dbReference type="AlphaFoldDB" id="I2H7L2"/>
<dbReference type="InterPro" id="IPR036259">
    <property type="entry name" value="MFS_trans_sf"/>
</dbReference>
<reference evidence="9 10" key="1">
    <citation type="journal article" date="2011" name="Proc. Natl. Acad. Sci. U.S.A.">
        <title>Evolutionary erosion of yeast sex chromosomes by mating-type switching accidents.</title>
        <authorList>
            <person name="Gordon J.L."/>
            <person name="Armisen D."/>
            <person name="Proux-Wera E."/>
            <person name="Oheigeartaigh S.S."/>
            <person name="Byrne K.P."/>
            <person name="Wolfe K.H."/>
        </authorList>
    </citation>
    <scope>NUCLEOTIDE SEQUENCE [LARGE SCALE GENOMIC DNA]</scope>
    <source>
        <strain evidence="10">ATCC 34711 / CBS 6284 / DSM 70876 / NBRC 10599 / NRRL Y-10934 / UCD 77-7</strain>
    </source>
</reference>
<proteinExistence type="inferred from homology"/>
<dbReference type="KEGG" id="tbl:TBLA_0H00750"/>
<dbReference type="eggNOG" id="KOG0255">
    <property type="taxonomic scope" value="Eukaryota"/>
</dbReference>
<keyword evidence="3 7" id="KW-0812">Transmembrane</keyword>
<feature type="transmembrane region" description="Helical" evidence="7">
    <location>
        <begin position="68"/>
        <end position="91"/>
    </location>
</feature>
<sequence>MFLVIICSFTGVFSSVAGAIYYPVLQVIQGLFEITEEQVNITIVVYFIFQGIAPSIIGNLADSMGRRPIVIIAVTLYFCACVGLSCCNNYAQLVGLRCLQAAGISPVIAMNSGIMGDVTTRAERAGYVGYVSGFQIIGTALGALIGARLSSRWGWRGIFWFLAIGYWCLHHRLILALPETKRAIVGDGSITPPNYFSKAPILVLPSLRKRLHLNSPDYESKEEEKKISPLEPLHVFKILDIVIMLVVSGLQYTTWTAHQTALTTSLSRDYHYFVVQIGLCFLPTGICTMISVVGSGKYLNFIYGRMMQKHLAWLENEKQILLEKNANDSKKVDEIISNDPYYTFNLCKARLQPGLFTLLLSSCGFIAYSWCLGSKVHVAAILCFSGFASLFSICMLTMSTTLIVDLFPETAAIATACLNLVRCSMSAIIIACLTRMKIKMQYGGIFTFLSLLTACSSLLLLKLIRNGKVLSFEKEQKLSKTDKA</sequence>
<feature type="domain" description="Major facilitator superfamily (MFS) profile" evidence="8">
    <location>
        <begin position="3"/>
        <end position="468"/>
    </location>
</feature>
<dbReference type="HOGENOM" id="CLU_008455_8_4_1"/>
<evidence type="ECO:0000313" key="9">
    <source>
        <dbReference type="EMBL" id="CCH62364.1"/>
    </source>
</evidence>
<dbReference type="PROSITE" id="PS50850">
    <property type="entry name" value="MFS"/>
    <property type="match status" value="1"/>
</dbReference>
<dbReference type="RefSeq" id="XP_004181883.1">
    <property type="nucleotide sequence ID" value="XM_004181835.1"/>
</dbReference>
<dbReference type="PANTHER" id="PTHR23502">
    <property type="entry name" value="MAJOR FACILITATOR SUPERFAMILY"/>
    <property type="match status" value="1"/>
</dbReference>
<feature type="transmembrane region" description="Helical" evidence="7">
    <location>
        <begin position="442"/>
        <end position="464"/>
    </location>
</feature>
<keyword evidence="5 7" id="KW-0472">Membrane</keyword>